<dbReference type="Pfam" id="PF08448">
    <property type="entry name" value="PAS_4"/>
    <property type="match status" value="1"/>
</dbReference>
<dbReference type="EMBL" id="WVUD01000102">
    <property type="protein sequence ID" value="MYL85407.1"/>
    <property type="molecule type" value="Genomic_DNA"/>
</dbReference>
<dbReference type="NCBIfam" id="TIGR00229">
    <property type="entry name" value="sensory_box"/>
    <property type="match status" value="1"/>
</dbReference>
<reference evidence="4 5" key="1">
    <citation type="submission" date="2020-01" db="EMBL/GenBank/DDBJ databases">
        <title>Genome sequence of Desulfovibrio aerotolerans DSM 16695(T).</title>
        <authorList>
            <person name="Karnachuk O."/>
            <person name="Avakyan M."/>
            <person name="Mardanov A."/>
            <person name="Kadnikov V."/>
            <person name="Ravin N."/>
        </authorList>
    </citation>
    <scope>NUCLEOTIDE SEQUENCE [LARGE SCALE GENOMIC DNA]</scope>
    <source>
        <strain evidence="4 5">DSM 16695</strain>
    </source>
</reference>
<dbReference type="NCBIfam" id="TIGR00254">
    <property type="entry name" value="GGDEF"/>
    <property type="match status" value="1"/>
</dbReference>
<dbReference type="SMART" id="SM00267">
    <property type="entry name" value="GGDEF"/>
    <property type="match status" value="1"/>
</dbReference>
<evidence type="ECO:0000259" key="2">
    <source>
        <dbReference type="PROSITE" id="PS50113"/>
    </source>
</evidence>
<dbReference type="SUPFAM" id="SSF55785">
    <property type="entry name" value="PYP-like sensor domain (PAS domain)"/>
    <property type="match status" value="2"/>
</dbReference>
<name>A0A7C9IU73_9BACT</name>
<feature type="domain" description="PAS" evidence="1">
    <location>
        <begin position="153"/>
        <end position="223"/>
    </location>
</feature>
<dbReference type="InterPro" id="IPR035965">
    <property type="entry name" value="PAS-like_dom_sf"/>
</dbReference>
<dbReference type="RefSeq" id="WP_160964280.1">
    <property type="nucleotide sequence ID" value="NZ_WVUD01000102.1"/>
</dbReference>
<dbReference type="GO" id="GO:0003824">
    <property type="term" value="F:catalytic activity"/>
    <property type="evidence" value="ECO:0007669"/>
    <property type="project" value="UniProtKB-ARBA"/>
</dbReference>
<dbReference type="PROSITE" id="PS50113">
    <property type="entry name" value="PAC"/>
    <property type="match status" value="1"/>
</dbReference>
<dbReference type="PANTHER" id="PTHR46663">
    <property type="entry name" value="DIGUANYLATE CYCLASE DGCT-RELATED"/>
    <property type="match status" value="1"/>
</dbReference>
<organism evidence="4 5">
    <name type="scientific">Solidesulfovibrio aerotolerans</name>
    <dbReference type="NCBI Taxonomy" id="295255"/>
    <lineage>
        <taxon>Bacteria</taxon>
        <taxon>Pseudomonadati</taxon>
        <taxon>Thermodesulfobacteriota</taxon>
        <taxon>Desulfovibrionia</taxon>
        <taxon>Desulfovibrionales</taxon>
        <taxon>Desulfovibrionaceae</taxon>
        <taxon>Solidesulfovibrio</taxon>
    </lineage>
</organism>
<protein>
    <submittedName>
        <fullName evidence="4">Diguanylate cyclase</fullName>
    </submittedName>
</protein>
<dbReference type="CDD" id="cd01949">
    <property type="entry name" value="GGDEF"/>
    <property type="match status" value="1"/>
</dbReference>
<dbReference type="CDD" id="cd00130">
    <property type="entry name" value="PAS"/>
    <property type="match status" value="1"/>
</dbReference>
<dbReference type="SMART" id="SM00086">
    <property type="entry name" value="PAC"/>
    <property type="match status" value="2"/>
</dbReference>
<dbReference type="SUPFAM" id="SSF55073">
    <property type="entry name" value="Nucleotide cyclase"/>
    <property type="match status" value="1"/>
</dbReference>
<dbReference type="PROSITE" id="PS50887">
    <property type="entry name" value="GGDEF"/>
    <property type="match status" value="1"/>
</dbReference>
<dbReference type="Proteomes" id="UP000482487">
    <property type="component" value="Unassembled WGS sequence"/>
</dbReference>
<dbReference type="InterPro" id="IPR000160">
    <property type="entry name" value="GGDEF_dom"/>
</dbReference>
<proteinExistence type="predicted"/>
<keyword evidence="5" id="KW-1185">Reference proteome</keyword>
<dbReference type="PANTHER" id="PTHR46663:SF4">
    <property type="entry name" value="DIGUANYLATE CYCLASE DGCT-RELATED"/>
    <property type="match status" value="1"/>
</dbReference>
<sequence length="446" mass="49834">MPSSRLQRTMTTLQANEGYLVFKQLIDSLMEHAVILDTDGTIVAVNKAWTDFSLRNFGGKTCNMEGINYLSVCEHATGPASRESTAVATGLRDVLCGKFLEFRIEYPCHSPTEKRWFLLHAAPLMIDGNIQGAVVFHIPVTERMEAEHALLQSETRFTNAFNYAPIGMALVSPEGRFLKVNPSLCDMFGYSASELETMNFQDLTHPEDLDTSRSHLQALLENRVKSYRLEKRYVVKNGTPIWSRVSVSAAPDTDGRPLQLVAQIEDIDRQKKLEQELLHLATTDPLTGVCNRRHFLARADEEFYRSKRYGTPLSFLMADIDHFKNINDRYGHAVGDVVLKDFARIICVCLRQSDTIGRLGGEEFGILLPETEIADALTIAQRIIAATAETVFDQGNCNVSATVSIGIATMRENDVSIADLSKRADAALYTSKDTGRNRATVFREKD</sequence>
<evidence type="ECO:0000259" key="3">
    <source>
        <dbReference type="PROSITE" id="PS50887"/>
    </source>
</evidence>
<dbReference type="InterPro" id="IPR001610">
    <property type="entry name" value="PAC"/>
</dbReference>
<evidence type="ECO:0000313" key="5">
    <source>
        <dbReference type="Proteomes" id="UP000482487"/>
    </source>
</evidence>
<dbReference type="AlphaFoldDB" id="A0A7C9IU73"/>
<feature type="domain" description="GGDEF" evidence="3">
    <location>
        <begin position="311"/>
        <end position="444"/>
    </location>
</feature>
<comment type="caution">
    <text evidence="4">The sequence shown here is derived from an EMBL/GenBank/DDBJ whole genome shotgun (WGS) entry which is preliminary data.</text>
</comment>
<gene>
    <name evidence="4" type="ORF">GTA51_20200</name>
</gene>
<dbReference type="InterPro" id="IPR013655">
    <property type="entry name" value="PAS_fold_3"/>
</dbReference>
<dbReference type="OrthoDB" id="5460745at2"/>
<dbReference type="Gene3D" id="3.30.70.270">
    <property type="match status" value="1"/>
</dbReference>
<dbReference type="PROSITE" id="PS50112">
    <property type="entry name" value="PAS"/>
    <property type="match status" value="1"/>
</dbReference>
<dbReference type="InterPro" id="IPR013656">
    <property type="entry name" value="PAS_4"/>
</dbReference>
<dbReference type="InterPro" id="IPR052163">
    <property type="entry name" value="DGC-Regulatory_Protein"/>
</dbReference>
<dbReference type="SMART" id="SM00091">
    <property type="entry name" value="PAS"/>
    <property type="match status" value="1"/>
</dbReference>
<dbReference type="InterPro" id="IPR000014">
    <property type="entry name" value="PAS"/>
</dbReference>
<accession>A0A7C9IU73</accession>
<evidence type="ECO:0000313" key="4">
    <source>
        <dbReference type="EMBL" id="MYL85407.1"/>
    </source>
</evidence>
<dbReference type="Gene3D" id="3.30.450.20">
    <property type="entry name" value="PAS domain"/>
    <property type="match status" value="2"/>
</dbReference>
<evidence type="ECO:0000259" key="1">
    <source>
        <dbReference type="PROSITE" id="PS50112"/>
    </source>
</evidence>
<dbReference type="InterPro" id="IPR029787">
    <property type="entry name" value="Nucleotide_cyclase"/>
</dbReference>
<dbReference type="InterPro" id="IPR043128">
    <property type="entry name" value="Rev_trsase/Diguanyl_cyclase"/>
</dbReference>
<dbReference type="Pfam" id="PF00990">
    <property type="entry name" value="GGDEF"/>
    <property type="match status" value="1"/>
</dbReference>
<dbReference type="FunFam" id="3.30.70.270:FF:000001">
    <property type="entry name" value="Diguanylate cyclase domain protein"/>
    <property type="match status" value="1"/>
</dbReference>
<dbReference type="InterPro" id="IPR000700">
    <property type="entry name" value="PAS-assoc_C"/>
</dbReference>
<feature type="domain" description="PAC" evidence="2">
    <location>
        <begin position="227"/>
        <end position="279"/>
    </location>
</feature>
<dbReference type="Pfam" id="PF08447">
    <property type="entry name" value="PAS_3"/>
    <property type="match status" value="1"/>
</dbReference>